<keyword evidence="1" id="KW-1133">Transmembrane helix</keyword>
<gene>
    <name evidence="2" type="ORF">QID03_11805</name>
</gene>
<feature type="transmembrane region" description="Helical" evidence="1">
    <location>
        <begin position="71"/>
        <end position="92"/>
    </location>
</feature>
<feature type="transmembrane region" description="Helical" evidence="1">
    <location>
        <begin position="142"/>
        <end position="161"/>
    </location>
</feature>
<dbReference type="RefSeq" id="WP_283204282.1">
    <property type="nucleotide sequence ID" value="NZ_JASGCB010000024.1"/>
</dbReference>
<protein>
    <submittedName>
        <fullName evidence="2">Uncharacterized protein</fullName>
    </submittedName>
</protein>
<keyword evidence="3" id="KW-1185">Reference proteome</keyword>
<comment type="caution">
    <text evidence="2">The sequence shown here is derived from an EMBL/GenBank/DDBJ whole genome shotgun (WGS) entry which is preliminary data.</text>
</comment>
<accession>A0ABT6Y0W5</accession>
<evidence type="ECO:0000313" key="3">
    <source>
        <dbReference type="Proteomes" id="UP001529245"/>
    </source>
</evidence>
<organism evidence="2 3">
    <name type="scientific">Alicyclobacillus sendaiensis PA2</name>
    <dbReference type="NCBI Taxonomy" id="3029425"/>
    <lineage>
        <taxon>Bacteria</taxon>
        <taxon>Bacillati</taxon>
        <taxon>Bacillota</taxon>
        <taxon>Bacilli</taxon>
        <taxon>Bacillales</taxon>
        <taxon>Alicyclobacillaceae</taxon>
        <taxon>Alicyclobacillus</taxon>
    </lineage>
</organism>
<dbReference type="Proteomes" id="UP001529245">
    <property type="component" value="Unassembled WGS sequence"/>
</dbReference>
<reference evidence="2 3" key="1">
    <citation type="submission" date="2023-04" db="EMBL/GenBank/DDBJ databases">
        <title>A. sendaiensis sub sp. chiapanensis a novel subspecie with specific adaptation in bacterial cell wall isolated from an active volcano.</title>
        <authorList>
            <person name="Alvarez Gutierrez P.E."/>
            <person name="Ortiz Cortes L.Y."/>
        </authorList>
    </citation>
    <scope>NUCLEOTIDE SEQUENCE [LARGE SCALE GENOMIC DNA]</scope>
    <source>
        <strain evidence="2 3">PA2</strain>
    </source>
</reference>
<evidence type="ECO:0000256" key="1">
    <source>
        <dbReference type="SAM" id="Phobius"/>
    </source>
</evidence>
<keyword evidence="1" id="KW-0472">Membrane</keyword>
<sequence length="176" mass="19163">MQNALIWIVPAALWLVLWPPSSIRPRWLARAALVGCLVAWLLRWLIPEWVPPMVWLAVSAYELMRAPCVRWTRAGAAALVALAAMLIWPRVAPLADWGGVPPEVWSAAVVGAATSILSPTAPTRALASAGLVLAGWMLGRDALQMTAVFVFAAAFEFGRAWSRPRGSNGSREEAKW</sequence>
<keyword evidence="1" id="KW-0812">Transmembrane</keyword>
<proteinExistence type="predicted"/>
<dbReference type="EMBL" id="JASGCB010000024">
    <property type="protein sequence ID" value="MDI9260850.1"/>
    <property type="molecule type" value="Genomic_DNA"/>
</dbReference>
<evidence type="ECO:0000313" key="2">
    <source>
        <dbReference type="EMBL" id="MDI9260850.1"/>
    </source>
</evidence>
<name>A0ABT6Y0W5_ALISE</name>
<feature type="transmembrane region" description="Helical" evidence="1">
    <location>
        <begin position="27"/>
        <end position="46"/>
    </location>
</feature>